<sequence length="115" mass="13794">MAKEYAQAFYHSQAWKNTRDAYYKLQRGMCERCTKELAEGRITLKDVEPGIIVHHKKHITPENINNPRVTLSFDNLELLCARHHNEEHKSKYEKRYRFDEYGNIIQIERKSNTQK</sequence>
<dbReference type="RefSeq" id="WP_055062839.1">
    <property type="nucleotide sequence ID" value="NZ_CVRQ01000079.1"/>
</dbReference>
<keyword evidence="2" id="KW-1185">Reference proteome</keyword>
<protein>
    <recommendedName>
        <fullName evidence="3">HNH endonuclease</fullName>
    </recommendedName>
</protein>
<dbReference type="AlphaFoldDB" id="A0A0M6X0L2"/>
<evidence type="ECO:0000313" key="2">
    <source>
        <dbReference type="Proteomes" id="UP000049472"/>
    </source>
</evidence>
<dbReference type="EMBL" id="CVRQ01000079">
    <property type="protein sequence ID" value="CRL42593.1"/>
    <property type="molecule type" value="Genomic_DNA"/>
</dbReference>
<evidence type="ECO:0000313" key="1">
    <source>
        <dbReference type="EMBL" id="CRL42593.1"/>
    </source>
</evidence>
<evidence type="ECO:0008006" key="3">
    <source>
        <dbReference type="Google" id="ProtNLM"/>
    </source>
</evidence>
<accession>A0A0M6X0L2</accession>
<name>A0A0M6X0L2_9FIRM</name>
<organism evidence="1 2">
    <name type="scientific">Agathobacter rectalis</name>
    <dbReference type="NCBI Taxonomy" id="39491"/>
    <lineage>
        <taxon>Bacteria</taxon>
        <taxon>Bacillati</taxon>
        <taxon>Bacillota</taxon>
        <taxon>Clostridia</taxon>
        <taxon>Lachnospirales</taxon>
        <taxon>Lachnospiraceae</taxon>
        <taxon>Agathobacter</taxon>
    </lineage>
</organism>
<proteinExistence type="predicted"/>
<dbReference type="Proteomes" id="UP000049472">
    <property type="component" value="Unassembled WGS sequence"/>
</dbReference>
<gene>
    <name evidence="1" type="ORF">T1815_28621</name>
</gene>
<reference evidence="2" key="1">
    <citation type="submission" date="2015-05" db="EMBL/GenBank/DDBJ databases">
        <authorList>
            <consortium name="Pathogen Informatics"/>
        </authorList>
    </citation>
    <scope>NUCLEOTIDE SEQUENCE [LARGE SCALE GENOMIC DNA]</scope>
    <source>
        <strain evidence="2">T1-815</strain>
    </source>
</reference>